<feature type="compositionally biased region" description="Basic and acidic residues" evidence="1">
    <location>
        <begin position="367"/>
        <end position="377"/>
    </location>
</feature>
<feature type="compositionally biased region" description="Basic residues" evidence="1">
    <location>
        <begin position="408"/>
        <end position="423"/>
    </location>
</feature>
<feature type="compositionally biased region" description="Basic and acidic residues" evidence="1">
    <location>
        <begin position="565"/>
        <end position="586"/>
    </location>
</feature>
<dbReference type="SUPFAM" id="SSF52266">
    <property type="entry name" value="SGNH hydrolase"/>
    <property type="match status" value="2"/>
</dbReference>
<evidence type="ECO:0000256" key="1">
    <source>
        <dbReference type="SAM" id="MobiDB-lite"/>
    </source>
</evidence>
<feature type="region of interest" description="Disordered" evidence="1">
    <location>
        <begin position="348"/>
        <end position="431"/>
    </location>
</feature>
<feature type="compositionally biased region" description="Basic and acidic residues" evidence="1">
    <location>
        <begin position="708"/>
        <end position="724"/>
    </location>
</feature>
<feature type="compositionally biased region" description="Basic and acidic residues" evidence="1">
    <location>
        <begin position="735"/>
        <end position="752"/>
    </location>
</feature>
<accession>A0ABD3SDK2</accession>
<proteinExistence type="predicted"/>
<feature type="region of interest" description="Disordered" evidence="1">
    <location>
        <begin position="1"/>
        <end position="20"/>
    </location>
</feature>
<feature type="compositionally biased region" description="Acidic residues" evidence="1">
    <location>
        <begin position="616"/>
        <end position="628"/>
    </location>
</feature>
<keyword evidence="3" id="KW-1185">Reference proteome</keyword>
<evidence type="ECO:0000313" key="3">
    <source>
        <dbReference type="Proteomes" id="UP001530377"/>
    </source>
</evidence>
<dbReference type="AlphaFoldDB" id="A0ABD3SDK2"/>
<dbReference type="Proteomes" id="UP001530377">
    <property type="component" value="Unassembled WGS sequence"/>
</dbReference>
<dbReference type="EMBL" id="JALLPB020000060">
    <property type="protein sequence ID" value="KAL3822593.1"/>
    <property type="molecule type" value="Genomic_DNA"/>
</dbReference>
<protein>
    <recommendedName>
        <fullName evidence="4">SGNH hydrolase-type esterase domain-containing protein</fullName>
    </recommendedName>
</protein>
<gene>
    <name evidence="2" type="ORF">ACHAXA_006378</name>
</gene>
<reference evidence="2 3" key="1">
    <citation type="submission" date="2024-10" db="EMBL/GenBank/DDBJ databases">
        <title>Updated reference genomes for cyclostephanoid diatoms.</title>
        <authorList>
            <person name="Roberts W.R."/>
            <person name="Alverson A.J."/>
        </authorList>
    </citation>
    <scope>NUCLEOTIDE SEQUENCE [LARGE SCALE GENOMIC DNA]</scope>
    <source>
        <strain evidence="2 3">AJA228-03</strain>
    </source>
</reference>
<dbReference type="PANTHER" id="PTHR11852">
    <property type="entry name" value="PLATELET-ACTIVATING FACTOR ACETYLHYDROLASE"/>
    <property type="match status" value="1"/>
</dbReference>
<sequence length="769" mass="85107">MAPSITKGTAPGDDSDLEDLIAKSPRSKKTSVEFDHPPLASGPLGCIGGAISLCCYSCPRLSKCALILAVIGLVGYLSNSLLNPTRTLGIMGGDYSAVKNAYELSLSKVDHWCISGDNDSCKCEDPLEATPRAEFKAWTAAHKANVAEVNMYRAPYGSGPTKIDVATGKPRPPIDVAFLGESVVEAMDGRWLGKKIVRATGDKEGQEGKKPDIGKVFERFFRKEKGGPLEGTALGIAGDYTANVLWRLQHDEMPYDFNPKVWWLVLGMNDLTRMQCSEEIVVLGILRVVEEIMLRKPDALIVINSLLPMIDYRSEEVKMADLVDFKTDSDNSMKKNMEIEKAVKGFVGQKGAQTNSPGSTGGTWKFVKGEKRQENKGGRNLRSNKRKQKLAKEDEAMEGPNLKMAMERRKKALDRRDKKMRNKKFSDKERFHPKKPLSPFLPFLKKKALPPVWPAVHLINEKLKEFCDKHDSVTFFDATSIFAQDVGGGRHHLETDLISPRGHPSELGFAVWEARIMGQLDKMFKEMAPPPSPAAVPGEEDADEDGELGDVNEISIGSDVKVAEGTEHVSEGKIAVEPDEPVKLPPRDSASADDSKEVKDDDTEENEEDTKINSATDEDADDEEEENENNAAKEDKTAVKEASSKRDADEEEDDEEKTVTKAVEEELKKEDADNDDEKNIASKAAKEDKKAIKESSSKRDADEEGGEEEKTVTKAVEEELKKEDADNDDENNIASKEDNKEINKEKTSEGRSKTVAIINDEEEDKEEEE</sequence>
<feature type="compositionally biased region" description="Basic and acidic residues" evidence="1">
    <location>
        <begin position="631"/>
        <end position="648"/>
    </location>
</feature>
<name>A0ABD3SDK2_9STRA</name>
<feature type="compositionally biased region" description="Acidic residues" evidence="1">
    <location>
        <begin position="759"/>
        <end position="769"/>
    </location>
</feature>
<dbReference type="Gene3D" id="3.40.50.1110">
    <property type="entry name" value="SGNH hydrolase"/>
    <property type="match status" value="1"/>
</dbReference>
<evidence type="ECO:0000313" key="2">
    <source>
        <dbReference type="EMBL" id="KAL3822593.1"/>
    </source>
</evidence>
<feature type="region of interest" description="Disordered" evidence="1">
    <location>
        <begin position="525"/>
        <end position="550"/>
    </location>
</feature>
<dbReference type="PANTHER" id="PTHR11852:SF0">
    <property type="entry name" value="PLATELET-ACTIVATING FACTOR ACETYLHYDROLASE IB SUBUNIT BETA HOMOLOG"/>
    <property type="match status" value="1"/>
</dbReference>
<organism evidence="2 3">
    <name type="scientific">Cyclostephanos tholiformis</name>
    <dbReference type="NCBI Taxonomy" id="382380"/>
    <lineage>
        <taxon>Eukaryota</taxon>
        <taxon>Sar</taxon>
        <taxon>Stramenopiles</taxon>
        <taxon>Ochrophyta</taxon>
        <taxon>Bacillariophyta</taxon>
        <taxon>Coscinodiscophyceae</taxon>
        <taxon>Thalassiosirophycidae</taxon>
        <taxon>Stephanodiscales</taxon>
        <taxon>Stephanodiscaceae</taxon>
        <taxon>Cyclostephanos</taxon>
    </lineage>
</organism>
<comment type="caution">
    <text evidence="2">The sequence shown here is derived from an EMBL/GenBank/DDBJ whole genome shotgun (WGS) entry which is preliminary data.</text>
</comment>
<feature type="region of interest" description="Disordered" evidence="1">
    <location>
        <begin position="565"/>
        <end position="769"/>
    </location>
</feature>
<evidence type="ECO:0008006" key="4">
    <source>
        <dbReference type="Google" id="ProtNLM"/>
    </source>
</evidence>
<feature type="compositionally biased region" description="Acidic residues" evidence="1">
    <location>
        <begin position="538"/>
        <end position="550"/>
    </location>
</feature>
<dbReference type="InterPro" id="IPR036514">
    <property type="entry name" value="SGNH_hydro_sf"/>
</dbReference>
<feature type="compositionally biased region" description="Basic and acidic residues" evidence="1">
    <location>
        <begin position="657"/>
        <end position="701"/>
    </location>
</feature>